<keyword evidence="3 8" id="KW-0812">Transmembrane</keyword>
<dbReference type="NCBIfam" id="TIGR03462">
    <property type="entry name" value="CarR_dom_SF"/>
    <property type="match status" value="1"/>
</dbReference>
<feature type="transmembrane region" description="Helical" evidence="8">
    <location>
        <begin position="88"/>
        <end position="108"/>
    </location>
</feature>
<organism evidence="9 10">
    <name type="scientific">Microbacterium hominis</name>
    <dbReference type="NCBI Taxonomy" id="162426"/>
    <lineage>
        <taxon>Bacteria</taxon>
        <taxon>Bacillati</taxon>
        <taxon>Actinomycetota</taxon>
        <taxon>Actinomycetes</taxon>
        <taxon>Micrococcales</taxon>
        <taxon>Microbacteriaceae</taxon>
        <taxon>Microbacterium</taxon>
    </lineage>
</organism>
<keyword evidence="6 8" id="KW-0472">Membrane</keyword>
<reference evidence="9 10" key="1">
    <citation type="submission" date="2014-12" db="EMBL/GenBank/DDBJ databases">
        <title>Genome sequencing of Microbacterium hominis TPW29.</title>
        <authorList>
            <person name="Tan P.W."/>
            <person name="Chan K.-G."/>
        </authorList>
    </citation>
    <scope>NUCLEOTIDE SEQUENCE [LARGE SCALE GENOMIC DNA]</scope>
    <source>
        <strain evidence="9 10">TPW29</strain>
    </source>
</reference>
<comment type="caution">
    <text evidence="9">The sequence shown here is derived from an EMBL/GenBank/DDBJ whole genome shotgun (WGS) entry which is preliminary data.</text>
</comment>
<evidence type="ECO:0000313" key="10">
    <source>
        <dbReference type="Proteomes" id="UP000031202"/>
    </source>
</evidence>
<dbReference type="AlphaFoldDB" id="A0A0B4DTZ2"/>
<keyword evidence="7" id="KW-0413">Isomerase</keyword>
<evidence type="ECO:0000256" key="2">
    <source>
        <dbReference type="ARBA" id="ARBA00004829"/>
    </source>
</evidence>
<name>A0A0B4DTZ2_9MICO</name>
<evidence type="ECO:0000256" key="7">
    <source>
        <dbReference type="ARBA" id="ARBA00023235"/>
    </source>
</evidence>
<feature type="transmembrane region" description="Helical" evidence="8">
    <location>
        <begin position="6"/>
        <end position="23"/>
    </location>
</feature>
<dbReference type="Proteomes" id="UP000031202">
    <property type="component" value="Unassembled WGS sequence"/>
</dbReference>
<comment type="subcellular location">
    <subcellularLocation>
        <location evidence="1">Membrane</location>
        <topology evidence="1">Multi-pass membrane protein</topology>
    </subcellularLocation>
</comment>
<protein>
    <submittedName>
        <fullName evidence="9">Lycopene cyclase</fullName>
    </submittedName>
</protein>
<evidence type="ECO:0000313" key="9">
    <source>
        <dbReference type="EMBL" id="KIC57713.1"/>
    </source>
</evidence>
<evidence type="ECO:0000256" key="1">
    <source>
        <dbReference type="ARBA" id="ARBA00004141"/>
    </source>
</evidence>
<evidence type="ECO:0000256" key="3">
    <source>
        <dbReference type="ARBA" id="ARBA00022692"/>
    </source>
</evidence>
<keyword evidence="5 8" id="KW-1133">Transmembrane helix</keyword>
<dbReference type="GO" id="GO:0045436">
    <property type="term" value="F:lycopene beta cyclase activity"/>
    <property type="evidence" value="ECO:0007669"/>
    <property type="project" value="UniProtKB-ARBA"/>
</dbReference>
<dbReference type="InterPro" id="IPR017825">
    <property type="entry name" value="Lycopene_cyclase_dom"/>
</dbReference>
<evidence type="ECO:0000256" key="6">
    <source>
        <dbReference type="ARBA" id="ARBA00023136"/>
    </source>
</evidence>
<evidence type="ECO:0000256" key="8">
    <source>
        <dbReference type="SAM" id="Phobius"/>
    </source>
</evidence>
<dbReference type="GO" id="GO:0016020">
    <property type="term" value="C:membrane"/>
    <property type="evidence" value="ECO:0007669"/>
    <property type="project" value="UniProtKB-SubCell"/>
</dbReference>
<dbReference type="RefSeq" id="WP_039415741.1">
    <property type="nucleotide sequence ID" value="NZ_JWSZ01000011.1"/>
</dbReference>
<dbReference type="GO" id="GO:0016872">
    <property type="term" value="F:intramolecular lyase activity"/>
    <property type="evidence" value="ECO:0007669"/>
    <property type="project" value="InterPro"/>
</dbReference>
<dbReference type="EMBL" id="JWSZ01000011">
    <property type="protein sequence ID" value="KIC57713.1"/>
    <property type="molecule type" value="Genomic_DNA"/>
</dbReference>
<accession>A0A0B4DTZ2</accession>
<proteinExistence type="predicted"/>
<comment type="pathway">
    <text evidence="2">Carotenoid biosynthesis.</text>
</comment>
<sequence length="119" mass="12995">MPGAYLLVLLVSLGGIIALDARFRLVLWPSSRTPERRRGRAMAAVLIATAFFLLWDAVGIATGVFVKGDSPYLLGIDLAPHLPVEEPVFLAFVCYLALVVHAAAIRALTARARRVRRMP</sequence>
<feature type="transmembrane region" description="Helical" evidence="8">
    <location>
        <begin position="44"/>
        <end position="68"/>
    </location>
</feature>
<gene>
    <name evidence="9" type="ORF">RM52_08885</name>
</gene>
<keyword evidence="4" id="KW-0125">Carotenoid biosynthesis</keyword>
<evidence type="ECO:0000256" key="4">
    <source>
        <dbReference type="ARBA" id="ARBA00022746"/>
    </source>
</evidence>
<evidence type="ECO:0000256" key="5">
    <source>
        <dbReference type="ARBA" id="ARBA00022989"/>
    </source>
</evidence>
<dbReference type="GO" id="GO:0016117">
    <property type="term" value="P:carotenoid biosynthetic process"/>
    <property type="evidence" value="ECO:0007669"/>
    <property type="project" value="UniProtKB-KW"/>
</dbReference>